<dbReference type="RefSeq" id="WP_284204142.1">
    <property type="nucleotide sequence ID" value="NZ_BSPQ01000009.1"/>
</dbReference>
<dbReference type="PANTHER" id="PTHR10357:SF228">
    <property type="entry name" value="PUTATIVE-RELATED"/>
    <property type="match status" value="1"/>
</dbReference>
<dbReference type="InterPro" id="IPR017853">
    <property type="entry name" value="GH"/>
</dbReference>
<accession>A0ABQ6E1F2</accession>
<gene>
    <name evidence="2" type="ORF">GCM10007916_20880</name>
</gene>
<comment type="caution">
    <text evidence="2">The sequence shown here is derived from an EMBL/GenBank/DDBJ whole genome shotgun (WGS) entry which is preliminary data.</text>
</comment>
<name>A0ABQ6E1F2_9GAMM</name>
<dbReference type="PROSITE" id="PS51257">
    <property type="entry name" value="PROKAR_LIPOPROTEIN"/>
    <property type="match status" value="1"/>
</dbReference>
<keyword evidence="2" id="KW-0378">Hydrolase</keyword>
<dbReference type="InterPro" id="IPR006047">
    <property type="entry name" value="GH13_cat_dom"/>
</dbReference>
<dbReference type="Pfam" id="PF00128">
    <property type="entry name" value="Alpha-amylase"/>
    <property type="match status" value="2"/>
</dbReference>
<dbReference type="Gene3D" id="3.20.20.80">
    <property type="entry name" value="Glycosidases"/>
    <property type="match status" value="2"/>
</dbReference>
<feature type="domain" description="Glycosyl hydrolase family 13 catalytic" evidence="1">
    <location>
        <begin position="66"/>
        <end position="428"/>
    </location>
</feature>
<dbReference type="SUPFAM" id="SSF51011">
    <property type="entry name" value="Glycosyl hydrolase domain"/>
    <property type="match status" value="1"/>
</dbReference>
<reference evidence="3" key="1">
    <citation type="journal article" date="2019" name="Int. J. Syst. Evol. Microbiol.">
        <title>The Global Catalogue of Microorganisms (GCM) 10K type strain sequencing project: providing services to taxonomists for standard genome sequencing and annotation.</title>
        <authorList>
            <consortium name="The Broad Institute Genomics Platform"/>
            <consortium name="The Broad Institute Genome Sequencing Center for Infectious Disease"/>
            <person name="Wu L."/>
            <person name="Ma J."/>
        </authorList>
    </citation>
    <scope>NUCLEOTIDE SEQUENCE [LARGE SCALE GENOMIC DNA]</scope>
    <source>
        <strain evidence="3">NBRC 103166</strain>
    </source>
</reference>
<dbReference type="SMART" id="SM00642">
    <property type="entry name" value="Aamy"/>
    <property type="match status" value="1"/>
</dbReference>
<evidence type="ECO:0000259" key="1">
    <source>
        <dbReference type="SMART" id="SM00642"/>
    </source>
</evidence>
<dbReference type="EMBL" id="BSPQ01000009">
    <property type="protein sequence ID" value="GLS91020.1"/>
    <property type="molecule type" value="Genomic_DNA"/>
</dbReference>
<keyword evidence="3" id="KW-1185">Reference proteome</keyword>
<dbReference type="PANTHER" id="PTHR10357">
    <property type="entry name" value="ALPHA-AMYLASE FAMILY MEMBER"/>
    <property type="match status" value="1"/>
</dbReference>
<dbReference type="InterPro" id="IPR013780">
    <property type="entry name" value="Glyco_hydro_b"/>
</dbReference>
<evidence type="ECO:0000313" key="2">
    <source>
        <dbReference type="EMBL" id="GLS91020.1"/>
    </source>
</evidence>
<dbReference type="SUPFAM" id="SSF51445">
    <property type="entry name" value="(Trans)glycosidases"/>
    <property type="match status" value="1"/>
</dbReference>
<keyword evidence="2" id="KW-0326">Glycosidase</keyword>
<organism evidence="2 3">
    <name type="scientific">Psychromonas marina</name>
    <dbReference type="NCBI Taxonomy" id="88364"/>
    <lineage>
        <taxon>Bacteria</taxon>
        <taxon>Pseudomonadati</taxon>
        <taxon>Pseudomonadota</taxon>
        <taxon>Gammaproteobacteria</taxon>
        <taxon>Alteromonadales</taxon>
        <taxon>Psychromonadaceae</taxon>
        <taxon>Psychromonas</taxon>
    </lineage>
</organism>
<evidence type="ECO:0000313" key="3">
    <source>
        <dbReference type="Proteomes" id="UP001157353"/>
    </source>
</evidence>
<sequence length="701" mass="75773">MLRKTLLAISISALLVGCGSTGSQSPVEKEGTIAIQVNQAKRTVEERLVCNQPSNVEAACNLRTYQVMVESFIDADSSANYGTGYGTSHHNGDIAGITASLDYIKSLGMNTIWLTPIFKSTPITGQDDWADRLDATGYFASDYFAIDPKFGTLEQAKELVNQAHAKGMYVIFDGVFGHHKGNVAASPNGLKPTTGKAQGSGFEALYPEDIEFYKEVATYWVNELQIDGWRLDQAYQVPLESWTEIRTAVEKVSAEQSYQLNGKTVNPLGYMVAEIWRGANDISEQGYGDSAMPALNSAFDFPMRYSVVQTFAVEENGFGHRNATNLDNGFVAHVAYPDHAMPNLMLGNHDLVRFGDLLQRGVIASPGDPEYWDRHKAAISFLTAYSGPITLYYGEEIGDQVDGFVSKLDPCSGDSGMCDDHVARSSAKIEGIATTVGGEITVLNEQQADLKNYVAALMKMRAEHPALYQGSRTHIHSDVNIYIDRKDAVDDNILYLVNTKAAEATITIAANAIGSDGDLVNLMANETVSFVEGEYVITLPPYSAAFYDITSPTTDGPQVGVAALSRTGTGVMANCTKPSAGTLGPLGKDIWIRGTYTGGDGFAATPDSHKFNYIGGDLYQVVVKHPTPTAYTFKFATKSWGSEFAVEDSDAVKLGTTQSMARAPGPGTESSIMIPEAGTYVYSFKINDFGDAGEMMVSQCE</sequence>
<dbReference type="GO" id="GO:0016798">
    <property type="term" value="F:hydrolase activity, acting on glycosyl bonds"/>
    <property type="evidence" value="ECO:0007669"/>
    <property type="project" value="UniProtKB-KW"/>
</dbReference>
<dbReference type="Proteomes" id="UP001157353">
    <property type="component" value="Unassembled WGS sequence"/>
</dbReference>
<dbReference type="Gene3D" id="2.60.40.1180">
    <property type="entry name" value="Golgi alpha-mannosidase II"/>
    <property type="match status" value="1"/>
</dbReference>
<proteinExistence type="predicted"/>
<protein>
    <submittedName>
        <fullName evidence="2">Glycosidase</fullName>
    </submittedName>
</protein>